<organism evidence="3 4">
    <name type="scientific">Desulfotignum phosphitoxidans DSM 13687</name>
    <dbReference type="NCBI Taxonomy" id="1286635"/>
    <lineage>
        <taxon>Bacteria</taxon>
        <taxon>Pseudomonadati</taxon>
        <taxon>Thermodesulfobacteriota</taxon>
        <taxon>Desulfobacteria</taxon>
        <taxon>Desulfobacterales</taxon>
        <taxon>Desulfobacteraceae</taxon>
        <taxon>Desulfotignum</taxon>
    </lineage>
</organism>
<dbReference type="InterPro" id="IPR008278">
    <property type="entry name" value="4-PPantetheinyl_Trfase_dom"/>
</dbReference>
<evidence type="ECO:0000313" key="3">
    <source>
        <dbReference type="EMBL" id="EMS81597.1"/>
    </source>
</evidence>
<dbReference type="EMBL" id="APJX01000001">
    <property type="protein sequence ID" value="EMS81597.1"/>
    <property type="molecule type" value="Genomic_DNA"/>
</dbReference>
<dbReference type="Proteomes" id="UP000014216">
    <property type="component" value="Unassembled WGS sequence"/>
</dbReference>
<dbReference type="SUPFAM" id="SSF56214">
    <property type="entry name" value="4'-phosphopantetheinyl transferase"/>
    <property type="match status" value="1"/>
</dbReference>
<dbReference type="EC" id="2.7.8.-" evidence="3"/>
<dbReference type="GO" id="GO:0000287">
    <property type="term" value="F:magnesium ion binding"/>
    <property type="evidence" value="ECO:0007669"/>
    <property type="project" value="InterPro"/>
</dbReference>
<accession>S0G7Z7</accession>
<dbReference type="Gene3D" id="3.90.470.20">
    <property type="entry name" value="4'-phosphopantetheinyl transferase domain"/>
    <property type="match status" value="1"/>
</dbReference>
<comment type="caution">
    <text evidence="3">The sequence shown here is derived from an EMBL/GenBank/DDBJ whole genome shotgun (WGS) entry which is preliminary data.</text>
</comment>
<dbReference type="AlphaFoldDB" id="S0G7Z7"/>
<dbReference type="GO" id="GO:0008897">
    <property type="term" value="F:holo-[acyl-carrier-protein] synthase activity"/>
    <property type="evidence" value="ECO:0007669"/>
    <property type="project" value="UniProtKB-EC"/>
</dbReference>
<evidence type="ECO:0000313" key="4">
    <source>
        <dbReference type="Proteomes" id="UP000014216"/>
    </source>
</evidence>
<reference evidence="3 4" key="1">
    <citation type="journal article" date="2013" name="Genome Announc.">
        <title>Draft Genome Sequence of Desulfotignum phosphitoxidans DSM 13687 Strain FiPS-3.</title>
        <authorList>
            <person name="Poehlein A."/>
            <person name="Daniel R."/>
            <person name="Simeonova D.D."/>
        </authorList>
    </citation>
    <scope>NUCLEOTIDE SEQUENCE [LARGE SCALE GENOMIC DNA]</scope>
    <source>
        <strain evidence="3 4">DSM 13687</strain>
    </source>
</reference>
<proteinExistence type="predicted"/>
<gene>
    <name evidence="3" type="ORF">Dpo_1c07380</name>
</gene>
<sequence length="288" mass="32263">MIKDSQKPAVQTVHFFHGKGPVFYASLPWESMARQMPAGPEKNDPGQKQHLISILWDHFVGMKKPFRMHRPYDTPDAFPIQADPFIRVEPFIRVIRGPLGRPQLLLGDHIGPSISFCKSNQNLWAALCGDGHDIGIDVAQSHEFQGKYPFYRVFHPGELGHALKPAEDDLKKAAALLWSVKEAAAKALGCGFHLVDPLQVIVYPSTGRATKETMRGTAEENSIYDFPVGLSEKAVKRFPMAQGRSLRVRSVCQGKRWLSIALLHRPSQPGDGQNRWVKQFPKIQNGEV</sequence>
<dbReference type="Pfam" id="PF01648">
    <property type="entry name" value="ACPS"/>
    <property type="match status" value="1"/>
</dbReference>
<protein>
    <submittedName>
        <fullName evidence="3">4'-phosphopantetheinyl transferase</fullName>
        <ecNumber evidence="3">2.7.8.-</ecNumber>
        <ecNumber evidence="3">2.7.8.7</ecNumber>
    </submittedName>
</protein>
<dbReference type="RefSeq" id="WP_006964344.1">
    <property type="nucleotide sequence ID" value="NZ_APJX01000001.1"/>
</dbReference>
<evidence type="ECO:0000259" key="2">
    <source>
        <dbReference type="Pfam" id="PF01648"/>
    </source>
</evidence>
<dbReference type="InterPro" id="IPR037143">
    <property type="entry name" value="4-PPantetheinyl_Trfase_dom_sf"/>
</dbReference>
<dbReference type="EC" id="2.7.8.7" evidence="3"/>
<name>S0G7Z7_9BACT</name>
<dbReference type="OrthoDB" id="517356at2"/>
<keyword evidence="4" id="KW-1185">Reference proteome</keyword>
<evidence type="ECO:0000256" key="1">
    <source>
        <dbReference type="ARBA" id="ARBA00022679"/>
    </source>
</evidence>
<feature type="domain" description="4'-phosphopantetheinyl transferase" evidence="2">
    <location>
        <begin position="134"/>
        <end position="209"/>
    </location>
</feature>
<keyword evidence="1 3" id="KW-0808">Transferase</keyword>